<feature type="region of interest" description="Disordered" evidence="1">
    <location>
        <begin position="148"/>
        <end position="238"/>
    </location>
</feature>
<dbReference type="PANTHER" id="PTHR28535">
    <property type="entry name" value="ZINC FINGER GRF-TYPE CONTAINING 1"/>
    <property type="match status" value="1"/>
</dbReference>
<feature type="region of interest" description="Disordered" evidence="1">
    <location>
        <begin position="251"/>
        <end position="298"/>
    </location>
</feature>
<feature type="region of interest" description="Disordered" evidence="1">
    <location>
        <begin position="624"/>
        <end position="709"/>
    </location>
</feature>
<reference evidence="3 4" key="1">
    <citation type="journal article" date="2024" name="Commun. Biol.">
        <title>Comparative genomic analysis of thermophilic fungi reveals convergent evolutionary adaptations and gene losses.</title>
        <authorList>
            <person name="Steindorff A.S."/>
            <person name="Aguilar-Pontes M.V."/>
            <person name="Robinson A.J."/>
            <person name="Andreopoulos B."/>
            <person name="LaButti K."/>
            <person name="Kuo A."/>
            <person name="Mondo S."/>
            <person name="Riley R."/>
            <person name="Otillar R."/>
            <person name="Haridas S."/>
            <person name="Lipzen A."/>
            <person name="Grimwood J."/>
            <person name="Schmutz J."/>
            <person name="Clum A."/>
            <person name="Reid I.D."/>
            <person name="Moisan M.C."/>
            <person name="Butler G."/>
            <person name="Nguyen T.T.M."/>
            <person name="Dewar K."/>
            <person name="Conant G."/>
            <person name="Drula E."/>
            <person name="Henrissat B."/>
            <person name="Hansel C."/>
            <person name="Singer S."/>
            <person name="Hutchinson M.I."/>
            <person name="de Vries R.P."/>
            <person name="Natvig D.O."/>
            <person name="Powell A.J."/>
            <person name="Tsang A."/>
            <person name="Grigoriev I.V."/>
        </authorList>
    </citation>
    <scope>NUCLEOTIDE SEQUENCE [LARGE SCALE GENOMIC DNA]</scope>
    <source>
        <strain evidence="3 4">CBS 494.80</strain>
    </source>
</reference>
<feature type="region of interest" description="Disordered" evidence="1">
    <location>
        <begin position="755"/>
        <end position="775"/>
    </location>
</feature>
<dbReference type="Pfam" id="PF10382">
    <property type="entry name" value="ZGRF1-like_N"/>
    <property type="match status" value="1"/>
</dbReference>
<dbReference type="EMBL" id="JAZHXI010000017">
    <property type="protein sequence ID" value="KAL2062085.1"/>
    <property type="molecule type" value="Genomic_DNA"/>
</dbReference>
<dbReference type="PANTHER" id="PTHR28535:SF1">
    <property type="entry name" value="PROTEIN ZGRF1"/>
    <property type="match status" value="1"/>
</dbReference>
<feature type="compositionally biased region" description="Polar residues" evidence="1">
    <location>
        <begin position="185"/>
        <end position="194"/>
    </location>
</feature>
<evidence type="ECO:0000259" key="2">
    <source>
        <dbReference type="Pfam" id="PF10382"/>
    </source>
</evidence>
<feature type="domain" description="5'-3' DNA helicase ZGRF1-like N-terminal" evidence="2">
    <location>
        <begin position="16"/>
        <end position="97"/>
    </location>
</feature>
<feature type="region of interest" description="Disordered" evidence="1">
    <location>
        <begin position="895"/>
        <end position="920"/>
    </location>
</feature>
<sequence length="1108" mass="121403">MFTSMDVPHSQNTAPVLEFRCLYTADIRRKQKRWQDGKVKFHTFNKRVMVYDEKSNFVGDTHWKGGLDFEEGEELELDRGGILVEVGECIGKRDQDLTELVDKRVKDREERVAAKVGVSPSASLYRGQSTPAASALLRPKPLNAMLTPSGHYGRAVMPTTSPFEERQATKRDENEPPAKKRRQNDVTSSKNGYAQNLMGATLSLSSSKPSSTPTIRYEPFKAHPVHPQSSEAIDLTLDDDEERKASDLRRKIAQEQRAAIERPPPRQKNFKRSPPAKSGYASNLTGTPLMLSRSDIRPPAKTMMTKVTIQQHDLDDESSEAECESFVRLQSPKPALQKVQKPAARQPEKENIIHFSDSEDSSAGTLPPPKAVKAVRKSKAPSPQVRIQADQDSSSEGESFVEVERPPTNIIKPTKQPKETLARKRRSEQGTSTIELDSSPQRHPKKRQKETPAPKVKGSSKESPEYQSRSSSPRMDNATPDLHQAGSFSRSAIQKSSAIEPTPDKPRSALRIKSRPARQMMMLMSRPSSRPSASNASFESSRPKARTQPKPVDTSDEVVLSQATAKLTAFCENQQAELDARLKRIASRPDFDEEFGDVMSSDPDTGIDHRTIDLLLTRKTLPMQDQVESVRTVALKNNADEKRRSPDRPAETLPRTTSSTSDKRGSPAQMDLSGQPKHILPLEVTPVEDEQDERLRPMKSVSTVKEILTSSDNRSAPAITCHVNGRPSFAKQPTPDITIGILDIQGKRSVASIKEATPPGKKPRLFQKPNSESLPTAEVQNLSPKSVDMEHVITSSNSLEEELRNAIVESLKDPSARNAPRDKEPPAQNQIKFVGSIFSLVDKTTEETIPSNLTPHAKQPLATSPAPPLTPHKDSIFGNLIQASPRFLAMISPSSATKTTPTESTSPPKEPPIPQLRTSHSFEEQQTINVSEPAVMPPAVTKSFSSVESALHDRPVPGQGFSSAGISASTSAVASAARSLSTPDLASDSFSKTGPGTATGIQPPIPRPRLANPATRGKSLQTLAASTVDSMGTLPLFNPMPPPPVAVRGGVGVVTRVDRSTLRDGRDVEREERERVLVNEKLPAVPPDGPWSREAWDLFGWSGPGVAV</sequence>
<protein>
    <recommendedName>
        <fullName evidence="2">5'-3' DNA helicase ZGRF1-like N-terminal domain-containing protein</fullName>
    </recommendedName>
</protein>
<feature type="compositionally biased region" description="Polar residues" evidence="1">
    <location>
        <begin position="429"/>
        <end position="441"/>
    </location>
</feature>
<keyword evidence="4" id="KW-1185">Reference proteome</keyword>
<feature type="compositionally biased region" description="Low complexity" evidence="1">
    <location>
        <begin position="895"/>
        <end position="907"/>
    </location>
</feature>
<evidence type="ECO:0000313" key="3">
    <source>
        <dbReference type="EMBL" id="KAL2062085.1"/>
    </source>
</evidence>
<dbReference type="Proteomes" id="UP001595075">
    <property type="component" value="Unassembled WGS sequence"/>
</dbReference>
<organism evidence="3 4">
    <name type="scientific">Oculimacula yallundae</name>
    <dbReference type="NCBI Taxonomy" id="86028"/>
    <lineage>
        <taxon>Eukaryota</taxon>
        <taxon>Fungi</taxon>
        <taxon>Dikarya</taxon>
        <taxon>Ascomycota</taxon>
        <taxon>Pezizomycotina</taxon>
        <taxon>Leotiomycetes</taxon>
        <taxon>Helotiales</taxon>
        <taxon>Ploettnerulaceae</taxon>
        <taxon>Oculimacula</taxon>
    </lineage>
</organism>
<feature type="compositionally biased region" description="Basic and acidic residues" evidence="1">
    <location>
        <begin position="163"/>
        <end position="178"/>
    </location>
</feature>
<gene>
    <name evidence="3" type="ORF">VTL71DRAFT_6351</name>
</gene>
<feature type="compositionally biased region" description="Polar residues" evidence="1">
    <location>
        <begin position="486"/>
        <end position="499"/>
    </location>
</feature>
<evidence type="ECO:0000256" key="1">
    <source>
        <dbReference type="SAM" id="MobiDB-lite"/>
    </source>
</evidence>
<feature type="compositionally biased region" description="Low complexity" evidence="1">
    <location>
        <begin position="525"/>
        <end position="540"/>
    </location>
</feature>
<name>A0ABR4BWQ6_9HELO</name>
<feature type="region of interest" description="Disordered" evidence="1">
    <location>
        <begin position="850"/>
        <end position="869"/>
    </location>
</feature>
<feature type="region of interest" description="Disordered" evidence="1">
    <location>
        <begin position="983"/>
        <end position="1008"/>
    </location>
</feature>
<comment type="caution">
    <text evidence="3">The sequence shown here is derived from an EMBL/GenBank/DDBJ whole genome shotgun (WGS) entry which is preliminary data.</text>
</comment>
<feature type="compositionally biased region" description="Acidic residues" evidence="1">
    <location>
        <begin position="314"/>
        <end position="323"/>
    </location>
</feature>
<feature type="region of interest" description="Disordered" evidence="1">
    <location>
        <begin position="310"/>
        <end position="557"/>
    </location>
</feature>
<accession>A0ABR4BWQ6</accession>
<feature type="compositionally biased region" description="Polar residues" evidence="1">
    <location>
        <begin position="983"/>
        <end position="1000"/>
    </location>
</feature>
<feature type="compositionally biased region" description="Basic and acidic residues" evidence="1">
    <location>
        <begin position="638"/>
        <end position="650"/>
    </location>
</feature>
<feature type="compositionally biased region" description="Low complexity" evidence="1">
    <location>
        <begin position="201"/>
        <end position="214"/>
    </location>
</feature>
<feature type="compositionally biased region" description="Polar residues" evidence="1">
    <location>
        <begin position="465"/>
        <end position="474"/>
    </location>
</feature>
<dbReference type="InterPro" id="IPR018838">
    <property type="entry name" value="ZGRF1-like_N"/>
</dbReference>
<feature type="compositionally biased region" description="Basic and acidic residues" evidence="1">
    <location>
        <begin position="251"/>
        <end position="264"/>
    </location>
</feature>
<dbReference type="InterPro" id="IPR052800">
    <property type="entry name" value="DNA_Repair_Helicase_ZGRF1"/>
</dbReference>
<feature type="compositionally biased region" description="Polar residues" evidence="1">
    <location>
        <begin position="700"/>
        <end position="709"/>
    </location>
</feature>
<evidence type="ECO:0000313" key="4">
    <source>
        <dbReference type="Proteomes" id="UP001595075"/>
    </source>
</evidence>
<proteinExistence type="predicted"/>